<feature type="transmembrane region" description="Helical" evidence="6">
    <location>
        <begin position="764"/>
        <end position="790"/>
    </location>
</feature>
<dbReference type="GO" id="GO:0005886">
    <property type="term" value="C:plasma membrane"/>
    <property type="evidence" value="ECO:0007669"/>
    <property type="project" value="UniProtKB-SubCell"/>
</dbReference>
<dbReference type="Proteomes" id="UP000219050">
    <property type="component" value="Chromosome"/>
</dbReference>
<dbReference type="Pfam" id="PF02687">
    <property type="entry name" value="FtsX"/>
    <property type="match status" value="2"/>
</dbReference>
<keyword evidence="3 6" id="KW-0812">Transmembrane</keyword>
<dbReference type="PANTHER" id="PTHR30287">
    <property type="entry name" value="MEMBRANE COMPONENT OF PREDICTED ABC SUPERFAMILY METABOLITE UPTAKE TRANSPORTER"/>
    <property type="match status" value="1"/>
</dbReference>
<dbReference type="PANTHER" id="PTHR30287:SF1">
    <property type="entry name" value="INNER MEMBRANE PROTEIN"/>
    <property type="match status" value="1"/>
</dbReference>
<gene>
    <name evidence="8" type="ORF">CBW24_12770</name>
</gene>
<keyword evidence="4 6" id="KW-1133">Transmembrane helix</keyword>
<evidence type="ECO:0000313" key="8">
    <source>
        <dbReference type="EMBL" id="ATI42787.1"/>
    </source>
</evidence>
<evidence type="ECO:0000259" key="7">
    <source>
        <dbReference type="Pfam" id="PF02687"/>
    </source>
</evidence>
<feature type="domain" description="ABC3 transporter permease C-terminal" evidence="7">
    <location>
        <begin position="269"/>
        <end position="381"/>
    </location>
</feature>
<dbReference type="AlphaFoldDB" id="A0A291M1Q4"/>
<protein>
    <submittedName>
        <fullName evidence="8">Drug:proton antiporter</fullName>
    </submittedName>
</protein>
<evidence type="ECO:0000313" key="9">
    <source>
        <dbReference type="Proteomes" id="UP000219050"/>
    </source>
</evidence>
<feature type="transmembrane region" description="Helical" evidence="6">
    <location>
        <begin position="429"/>
        <end position="451"/>
    </location>
</feature>
<dbReference type="InterPro" id="IPR038766">
    <property type="entry name" value="Membrane_comp_ABC_pdt"/>
</dbReference>
<proteinExistence type="predicted"/>
<evidence type="ECO:0000256" key="3">
    <source>
        <dbReference type="ARBA" id="ARBA00022692"/>
    </source>
</evidence>
<comment type="subcellular location">
    <subcellularLocation>
        <location evidence="1">Cell membrane</location>
        <topology evidence="1">Multi-pass membrane protein</topology>
    </subcellularLocation>
</comment>
<feature type="transmembrane region" description="Helical" evidence="6">
    <location>
        <begin position="720"/>
        <end position="743"/>
    </location>
</feature>
<organism evidence="8 9">
    <name type="scientific">Pacificitalea manganoxidans</name>
    <dbReference type="NCBI Taxonomy" id="1411902"/>
    <lineage>
        <taxon>Bacteria</taxon>
        <taxon>Pseudomonadati</taxon>
        <taxon>Pseudomonadota</taxon>
        <taxon>Alphaproteobacteria</taxon>
        <taxon>Rhodobacterales</taxon>
        <taxon>Paracoccaceae</taxon>
        <taxon>Pacificitalea</taxon>
    </lineage>
</organism>
<keyword evidence="2" id="KW-1003">Cell membrane</keyword>
<dbReference type="OrthoDB" id="9775544at2"/>
<feature type="transmembrane region" description="Helical" evidence="6">
    <location>
        <begin position="472"/>
        <end position="501"/>
    </location>
</feature>
<evidence type="ECO:0000256" key="1">
    <source>
        <dbReference type="ARBA" id="ARBA00004651"/>
    </source>
</evidence>
<evidence type="ECO:0000256" key="6">
    <source>
        <dbReference type="SAM" id="Phobius"/>
    </source>
</evidence>
<feature type="domain" description="ABC3 transporter permease C-terminal" evidence="7">
    <location>
        <begin position="726"/>
        <end position="831"/>
    </location>
</feature>
<sequence>MSALRDAARIARRELRGGLAGFRVFLACLALGVAAIAAVGMVRESIQQGLEREGATLLGGDAQMSFTYRFATEEERAWMEQAATAVSEIVDFRSMAVVDRPDGSADRALVQLKGVDGAWPLLGQAELDPAVSLDAAFAGTDGMPGAVADPVLAARLGLSVGDRFRLGEASFVLTALLEREPDSGATGFAFGPRVLVRTADLDGSGLLTPGTLYESRYRLDLPAEADLDTVKAEAEALFRDTGMSWRDSRRAAPAIARFVDRTGAFLVLVGLAGLAVGGIGVSAAVRAYLDARIPTIAVLRSLGASSRVILWAYLMQIGALAGVGVVLGLVLGAALPLAVAPLLEARLPIPAAFGLHPGPLLEAALYGVLTALIFTLWPLARTETIRPAALFRDAGAAAGWPRRRWIATVLGLVVVLIGAAVWFSGVPELTLGAAAGVLGALLLLALAARGIAALSRRAARSRMMRGRSALRLAFGAIGGPGGETASVVLSLGLGLSVLAAVGQIDSNLRRAIAGDLPDVAPSFFVVDIQPDQMQPLQAALDAEPGVERVETAPMLRGVITRINGEVATDVAGNHWVLRGDRGVTYAATPDARTEVTAGTWWPEDYTGPPQISFAAEEAREIGLKLGDTLTVNILGRDIEAEVTSFREVDFSDAGIGFVLTMNPAAVQGAPHTFIATIYADADAEPAILRDVAGRWPNITMIRVRDVAERVAELLGAVATAITYGAGVTLLTGGIVLIGAAAAGERARVFEAAVLKTVGAARRQILAYFAWRSMLTGLAAGLVAVLAGGLAGWAVTVFVMETDFVFEPLSALLIIAGGVLATTLAGLGFALRPLAARPARVLRARD</sequence>
<accession>A0A291M1Q4</accession>
<feature type="transmembrane region" description="Helical" evidence="6">
    <location>
        <begin position="363"/>
        <end position="380"/>
    </location>
</feature>
<reference evidence="8 9" key="1">
    <citation type="submission" date="2017-05" db="EMBL/GenBank/DDBJ databases">
        <title>Comparative genomic and metabolic analysis of manganese-oxidizing mechanisms in Celeribater manganoxidans DY25T: its adaption to the environment of polymetallic nodule.</title>
        <authorList>
            <person name="Wang X."/>
        </authorList>
    </citation>
    <scope>NUCLEOTIDE SEQUENCE [LARGE SCALE GENOMIC DNA]</scope>
    <source>
        <strain evidence="8 9">DY25</strain>
    </source>
</reference>
<dbReference type="KEGG" id="cmag:CBW24_12770"/>
<name>A0A291M1Q4_9RHOB</name>
<feature type="transmembrane region" description="Helical" evidence="6">
    <location>
        <begin position="810"/>
        <end position="834"/>
    </location>
</feature>
<feature type="transmembrane region" description="Helical" evidence="6">
    <location>
        <begin position="20"/>
        <end position="42"/>
    </location>
</feature>
<keyword evidence="5 6" id="KW-0472">Membrane</keyword>
<dbReference type="EMBL" id="CP021404">
    <property type="protein sequence ID" value="ATI42787.1"/>
    <property type="molecule type" value="Genomic_DNA"/>
</dbReference>
<keyword evidence="9" id="KW-1185">Reference proteome</keyword>
<feature type="transmembrane region" description="Helical" evidence="6">
    <location>
        <begin position="265"/>
        <end position="289"/>
    </location>
</feature>
<evidence type="ECO:0000256" key="4">
    <source>
        <dbReference type="ARBA" id="ARBA00022989"/>
    </source>
</evidence>
<feature type="transmembrane region" description="Helical" evidence="6">
    <location>
        <begin position="405"/>
        <end position="423"/>
    </location>
</feature>
<dbReference type="InterPro" id="IPR003838">
    <property type="entry name" value="ABC3_permease_C"/>
</dbReference>
<evidence type="ECO:0000256" key="5">
    <source>
        <dbReference type="ARBA" id="ARBA00023136"/>
    </source>
</evidence>
<feature type="transmembrane region" description="Helical" evidence="6">
    <location>
        <begin position="310"/>
        <end position="343"/>
    </location>
</feature>
<evidence type="ECO:0000256" key="2">
    <source>
        <dbReference type="ARBA" id="ARBA00022475"/>
    </source>
</evidence>
<dbReference type="RefSeq" id="WP_097373811.1">
    <property type="nucleotide sequence ID" value="NZ_CP021404.1"/>
</dbReference>